<proteinExistence type="predicted"/>
<evidence type="ECO:0000313" key="1">
    <source>
        <dbReference type="EMBL" id="GGX01373.1"/>
    </source>
</evidence>
<accession>A0ABQ2X603</accession>
<dbReference type="Proteomes" id="UP000620127">
    <property type="component" value="Unassembled WGS sequence"/>
</dbReference>
<gene>
    <name evidence="1" type="ORF">GCM10011282_04110</name>
</gene>
<organism evidence="1 2">
    <name type="scientific">Undibacterium macrobrachii</name>
    <dbReference type="NCBI Taxonomy" id="1119058"/>
    <lineage>
        <taxon>Bacteria</taxon>
        <taxon>Pseudomonadati</taxon>
        <taxon>Pseudomonadota</taxon>
        <taxon>Betaproteobacteria</taxon>
        <taxon>Burkholderiales</taxon>
        <taxon>Oxalobacteraceae</taxon>
        <taxon>Undibacterium</taxon>
    </lineage>
</organism>
<dbReference type="RefSeq" id="WP_189344344.1">
    <property type="nucleotide sequence ID" value="NZ_BMYT01000001.1"/>
</dbReference>
<keyword evidence="2" id="KW-1185">Reference proteome</keyword>
<name>A0ABQ2X603_9BURK</name>
<comment type="caution">
    <text evidence="1">The sequence shown here is derived from an EMBL/GenBank/DDBJ whole genome shotgun (WGS) entry which is preliminary data.</text>
</comment>
<reference evidence="2" key="1">
    <citation type="journal article" date="2019" name="Int. J. Syst. Evol. Microbiol.">
        <title>The Global Catalogue of Microorganisms (GCM) 10K type strain sequencing project: providing services to taxonomists for standard genome sequencing and annotation.</title>
        <authorList>
            <consortium name="The Broad Institute Genomics Platform"/>
            <consortium name="The Broad Institute Genome Sequencing Center for Infectious Disease"/>
            <person name="Wu L."/>
            <person name="Ma J."/>
        </authorList>
    </citation>
    <scope>NUCLEOTIDE SEQUENCE [LARGE SCALE GENOMIC DNA]</scope>
    <source>
        <strain evidence="2">KCTC 23916</strain>
    </source>
</reference>
<sequence>MSIPTEFKFVIAVALAGAAYWATTLPEHYRQQGRMEERSKAKAVSSAAVEEKEREFKQIASDLKTERENHAKTKIEFDAKFNKYVADVRAGRVAGLRIARSGLCPARTEETARTSGNEEEKTVRLPRAVEEGLLRFAHDRDQVIKDFESFKQEVRLAGCFAD</sequence>
<protein>
    <submittedName>
        <fullName evidence="1">Uncharacterized protein</fullName>
    </submittedName>
</protein>
<evidence type="ECO:0000313" key="2">
    <source>
        <dbReference type="Proteomes" id="UP000620127"/>
    </source>
</evidence>
<dbReference type="EMBL" id="BMYT01000001">
    <property type="protein sequence ID" value="GGX01373.1"/>
    <property type="molecule type" value="Genomic_DNA"/>
</dbReference>